<feature type="transmembrane region" description="Helical" evidence="6">
    <location>
        <begin position="30"/>
        <end position="60"/>
    </location>
</feature>
<protein>
    <submittedName>
        <fullName evidence="7">Energy-coupling factor transporter transmembrane protein EcfT</fullName>
    </submittedName>
</protein>
<comment type="caution">
    <text evidence="7">The sequence shown here is derived from an EMBL/GenBank/DDBJ whole genome shotgun (WGS) entry which is preliminary data.</text>
</comment>
<evidence type="ECO:0000256" key="3">
    <source>
        <dbReference type="ARBA" id="ARBA00022692"/>
    </source>
</evidence>
<keyword evidence="4 6" id="KW-1133">Transmembrane helix</keyword>
<evidence type="ECO:0000256" key="1">
    <source>
        <dbReference type="ARBA" id="ARBA00004141"/>
    </source>
</evidence>
<dbReference type="GO" id="GO:0005886">
    <property type="term" value="C:plasma membrane"/>
    <property type="evidence" value="ECO:0007669"/>
    <property type="project" value="UniProtKB-ARBA"/>
</dbReference>
<sequence>MTKNIDPRTVIIIAGILGSITFLANEPLCAHVIFGFATLLALSCGSWRTALVSAGFYLLAQLLSETAWVLGGPASVAFVMLAYMTQKLLVLVLIGTFMSRTTTLEGIGAALARMKTPHVITLPLMVMFRFLPTIRSDTHALMDSLKTRGIIRTPLHFLVHPFQWIEIVAIPLLMRATRISDELAAAGLTRGLGMVKNPVSIYPLGFTVTDLALATAMMALIVATIWLQI</sequence>
<dbReference type="RefSeq" id="WP_169757149.1">
    <property type="nucleotide sequence ID" value="NZ_JABCUO010000011.1"/>
</dbReference>
<dbReference type="PANTHER" id="PTHR34857:SF2">
    <property type="entry name" value="SLL0384 PROTEIN"/>
    <property type="match status" value="1"/>
</dbReference>
<evidence type="ECO:0000313" key="8">
    <source>
        <dbReference type="Proteomes" id="UP000578252"/>
    </source>
</evidence>
<feature type="transmembrane region" description="Helical" evidence="6">
    <location>
        <begin position="201"/>
        <end position="227"/>
    </location>
</feature>
<evidence type="ECO:0000313" key="7">
    <source>
        <dbReference type="EMBL" id="NMW65259.1"/>
    </source>
</evidence>
<name>A0A7Y0U1P3_9ACTO</name>
<dbReference type="Pfam" id="PF02361">
    <property type="entry name" value="CbiQ"/>
    <property type="match status" value="1"/>
</dbReference>
<dbReference type="Proteomes" id="UP000578252">
    <property type="component" value="Unassembled WGS sequence"/>
</dbReference>
<dbReference type="InterPro" id="IPR003339">
    <property type="entry name" value="ABC/ECF_trnsptr_transmembrane"/>
</dbReference>
<keyword evidence="2" id="KW-1003">Cell membrane</keyword>
<comment type="subcellular location">
    <subcellularLocation>
        <location evidence="1">Membrane</location>
        <topology evidence="1">Multi-pass membrane protein</topology>
    </subcellularLocation>
</comment>
<accession>A0A7Y0U1P3</accession>
<feature type="transmembrane region" description="Helical" evidence="6">
    <location>
        <begin position="67"/>
        <end position="97"/>
    </location>
</feature>
<evidence type="ECO:0000256" key="6">
    <source>
        <dbReference type="SAM" id="Phobius"/>
    </source>
</evidence>
<dbReference type="InterPro" id="IPR051611">
    <property type="entry name" value="ECF_transporter_component"/>
</dbReference>
<reference evidence="7 8" key="1">
    <citation type="submission" date="2020-04" db="EMBL/GenBank/DDBJ databases">
        <title>Antimicrobial susceptibility and clonality of vaginal-derived multi-drug resistant Mobiluncus isolates in China.</title>
        <authorList>
            <person name="Zhang X."/>
        </authorList>
    </citation>
    <scope>NUCLEOTIDE SEQUENCE [LARGE SCALE GENOMIC DNA]</scope>
    <source>
        <strain evidence="7 8">13</strain>
    </source>
</reference>
<organism evidence="7 8">
    <name type="scientific">Mobiluncus mulieris</name>
    <dbReference type="NCBI Taxonomy" id="2052"/>
    <lineage>
        <taxon>Bacteria</taxon>
        <taxon>Bacillati</taxon>
        <taxon>Actinomycetota</taxon>
        <taxon>Actinomycetes</taxon>
        <taxon>Actinomycetales</taxon>
        <taxon>Actinomycetaceae</taxon>
        <taxon>Mobiluncus</taxon>
    </lineage>
</organism>
<dbReference type="EMBL" id="JABCUR010000005">
    <property type="protein sequence ID" value="NMW65259.1"/>
    <property type="molecule type" value="Genomic_DNA"/>
</dbReference>
<keyword evidence="5 6" id="KW-0472">Membrane</keyword>
<dbReference type="AlphaFoldDB" id="A0A7Y0U1P3"/>
<evidence type="ECO:0000256" key="2">
    <source>
        <dbReference type="ARBA" id="ARBA00022475"/>
    </source>
</evidence>
<gene>
    <name evidence="7" type="ORF">HHJ78_06900</name>
</gene>
<evidence type="ECO:0000256" key="5">
    <source>
        <dbReference type="ARBA" id="ARBA00023136"/>
    </source>
</evidence>
<feature type="transmembrane region" description="Helical" evidence="6">
    <location>
        <begin position="7"/>
        <end position="24"/>
    </location>
</feature>
<evidence type="ECO:0000256" key="4">
    <source>
        <dbReference type="ARBA" id="ARBA00022989"/>
    </source>
</evidence>
<dbReference type="PANTHER" id="PTHR34857">
    <property type="entry name" value="SLL0384 PROTEIN"/>
    <property type="match status" value="1"/>
</dbReference>
<dbReference type="CDD" id="cd16914">
    <property type="entry name" value="EcfT"/>
    <property type="match status" value="1"/>
</dbReference>
<proteinExistence type="predicted"/>
<keyword evidence="3 6" id="KW-0812">Transmembrane</keyword>